<comment type="subcellular location">
    <subcellularLocation>
        <location evidence="2">Membrane</location>
        <topology evidence="2">Single-pass membrane protein</topology>
    </subcellularLocation>
</comment>
<reference evidence="12" key="1">
    <citation type="journal article" date="2020" name="New Phytol.">
        <title>Comparative genomics reveals dynamic genome evolution in host specialist ectomycorrhizal fungi.</title>
        <authorList>
            <person name="Lofgren L.A."/>
            <person name="Nguyen N.H."/>
            <person name="Vilgalys R."/>
            <person name="Ruytinx J."/>
            <person name="Liao H.L."/>
            <person name="Branco S."/>
            <person name="Kuo A."/>
            <person name="LaButti K."/>
            <person name="Lipzen A."/>
            <person name="Andreopoulos W."/>
            <person name="Pangilinan J."/>
            <person name="Riley R."/>
            <person name="Hundley H."/>
            <person name="Na H."/>
            <person name="Barry K."/>
            <person name="Grigoriev I.V."/>
            <person name="Stajich J.E."/>
            <person name="Kennedy P.G."/>
        </authorList>
    </citation>
    <scope>NUCLEOTIDE SEQUENCE</scope>
    <source>
        <strain evidence="12">MN1</strain>
    </source>
</reference>
<evidence type="ECO:0000256" key="11">
    <source>
        <dbReference type="ARBA" id="ARBA00023136"/>
    </source>
</evidence>
<keyword evidence="6" id="KW-0479">Metal-binding</keyword>
<keyword evidence="4" id="KW-0349">Heme</keyword>
<dbReference type="EMBL" id="JABBWG010000053">
    <property type="protein sequence ID" value="KAG1805432.1"/>
    <property type="molecule type" value="Genomic_DNA"/>
</dbReference>
<dbReference type="GO" id="GO:0020037">
    <property type="term" value="F:heme binding"/>
    <property type="evidence" value="ECO:0007669"/>
    <property type="project" value="InterPro"/>
</dbReference>
<comment type="similarity">
    <text evidence="3">Belongs to the cytochrome P450 family.</text>
</comment>
<keyword evidence="8" id="KW-0560">Oxidoreductase</keyword>
<keyword evidence="5" id="KW-0812">Transmembrane</keyword>
<feature type="non-terminal residue" evidence="12">
    <location>
        <position position="126"/>
    </location>
</feature>
<accession>A0A9P7J6R3</accession>
<dbReference type="SUPFAM" id="SSF48264">
    <property type="entry name" value="Cytochrome P450"/>
    <property type="match status" value="1"/>
</dbReference>
<evidence type="ECO:0000256" key="3">
    <source>
        <dbReference type="ARBA" id="ARBA00010617"/>
    </source>
</evidence>
<comment type="cofactor">
    <cofactor evidence="1">
        <name>heme</name>
        <dbReference type="ChEBI" id="CHEBI:30413"/>
    </cofactor>
</comment>
<evidence type="ECO:0000313" key="13">
    <source>
        <dbReference type="Proteomes" id="UP000807769"/>
    </source>
</evidence>
<dbReference type="InterPro" id="IPR036396">
    <property type="entry name" value="Cyt_P450_sf"/>
</dbReference>
<evidence type="ECO:0000256" key="1">
    <source>
        <dbReference type="ARBA" id="ARBA00001971"/>
    </source>
</evidence>
<evidence type="ECO:0000256" key="2">
    <source>
        <dbReference type="ARBA" id="ARBA00004167"/>
    </source>
</evidence>
<dbReference type="GO" id="GO:0004497">
    <property type="term" value="F:monooxygenase activity"/>
    <property type="evidence" value="ECO:0007669"/>
    <property type="project" value="UniProtKB-KW"/>
</dbReference>
<dbReference type="Gene3D" id="1.10.630.10">
    <property type="entry name" value="Cytochrome P450"/>
    <property type="match status" value="1"/>
</dbReference>
<sequence>PWLTYTAWEKTYGKIIHSHILGIDMIIINSESITQELLDKHSAIYSDRPIIPTNEMAGLGFNTILLLYGETLQQHCKIFHQILRAEASVSYHKMYSRHANKLVPNLSKATGDLQKPVQAFIPDSVT</sequence>
<dbReference type="GeneID" id="64623311"/>
<keyword evidence="11" id="KW-0472">Membrane</keyword>
<evidence type="ECO:0000256" key="9">
    <source>
        <dbReference type="ARBA" id="ARBA00023004"/>
    </source>
</evidence>
<feature type="non-terminal residue" evidence="12">
    <location>
        <position position="1"/>
    </location>
</feature>
<comment type="caution">
    <text evidence="12">The sequence shown here is derived from an EMBL/GenBank/DDBJ whole genome shotgun (WGS) entry which is preliminary data.</text>
</comment>
<evidence type="ECO:0000256" key="5">
    <source>
        <dbReference type="ARBA" id="ARBA00022692"/>
    </source>
</evidence>
<name>A0A9P7J6R3_9AGAM</name>
<evidence type="ECO:0000256" key="6">
    <source>
        <dbReference type="ARBA" id="ARBA00022723"/>
    </source>
</evidence>
<dbReference type="AlphaFoldDB" id="A0A9P7J6R3"/>
<dbReference type="PANTHER" id="PTHR46300">
    <property type="entry name" value="P450, PUTATIVE (EUROFUNG)-RELATED-RELATED"/>
    <property type="match status" value="1"/>
</dbReference>
<keyword evidence="13" id="KW-1185">Reference proteome</keyword>
<dbReference type="GO" id="GO:0016705">
    <property type="term" value="F:oxidoreductase activity, acting on paired donors, with incorporation or reduction of molecular oxygen"/>
    <property type="evidence" value="ECO:0007669"/>
    <property type="project" value="InterPro"/>
</dbReference>
<protein>
    <submittedName>
        <fullName evidence="12">Uncharacterized protein</fullName>
    </submittedName>
</protein>
<evidence type="ECO:0000256" key="10">
    <source>
        <dbReference type="ARBA" id="ARBA00023033"/>
    </source>
</evidence>
<dbReference type="GO" id="GO:0005506">
    <property type="term" value="F:iron ion binding"/>
    <property type="evidence" value="ECO:0007669"/>
    <property type="project" value="InterPro"/>
</dbReference>
<dbReference type="InterPro" id="IPR001128">
    <property type="entry name" value="Cyt_P450"/>
</dbReference>
<dbReference type="Pfam" id="PF00067">
    <property type="entry name" value="p450"/>
    <property type="match status" value="1"/>
</dbReference>
<proteinExistence type="inferred from homology"/>
<evidence type="ECO:0000256" key="8">
    <source>
        <dbReference type="ARBA" id="ARBA00023002"/>
    </source>
</evidence>
<keyword evidence="10" id="KW-0503">Monooxygenase</keyword>
<organism evidence="12 13">
    <name type="scientific">Suillus subaureus</name>
    <dbReference type="NCBI Taxonomy" id="48587"/>
    <lineage>
        <taxon>Eukaryota</taxon>
        <taxon>Fungi</taxon>
        <taxon>Dikarya</taxon>
        <taxon>Basidiomycota</taxon>
        <taxon>Agaricomycotina</taxon>
        <taxon>Agaricomycetes</taxon>
        <taxon>Agaricomycetidae</taxon>
        <taxon>Boletales</taxon>
        <taxon>Suillineae</taxon>
        <taxon>Suillaceae</taxon>
        <taxon>Suillus</taxon>
    </lineage>
</organism>
<dbReference type="RefSeq" id="XP_041187215.1">
    <property type="nucleotide sequence ID" value="XM_041329294.1"/>
</dbReference>
<dbReference type="InterPro" id="IPR050364">
    <property type="entry name" value="Cytochrome_P450_fung"/>
</dbReference>
<gene>
    <name evidence="12" type="ORF">BJ212DRAFT_1215246</name>
</gene>
<dbReference type="OrthoDB" id="2685439at2759"/>
<dbReference type="GO" id="GO:0016020">
    <property type="term" value="C:membrane"/>
    <property type="evidence" value="ECO:0007669"/>
    <property type="project" value="UniProtKB-SubCell"/>
</dbReference>
<keyword evidence="9" id="KW-0408">Iron</keyword>
<evidence type="ECO:0000256" key="4">
    <source>
        <dbReference type="ARBA" id="ARBA00022617"/>
    </source>
</evidence>
<keyword evidence="7" id="KW-1133">Transmembrane helix</keyword>
<evidence type="ECO:0000313" key="12">
    <source>
        <dbReference type="EMBL" id="KAG1805432.1"/>
    </source>
</evidence>
<evidence type="ECO:0000256" key="7">
    <source>
        <dbReference type="ARBA" id="ARBA00022989"/>
    </source>
</evidence>
<dbReference type="PANTHER" id="PTHR46300:SF2">
    <property type="entry name" value="CYTOCHROME P450 MONOOXYGENASE ALNH-RELATED"/>
    <property type="match status" value="1"/>
</dbReference>
<dbReference type="Proteomes" id="UP000807769">
    <property type="component" value="Unassembled WGS sequence"/>
</dbReference>